<evidence type="ECO:0000259" key="4">
    <source>
        <dbReference type="PROSITE" id="PS51186"/>
    </source>
</evidence>
<reference evidence="6" key="1">
    <citation type="submission" date="2016-10" db="EMBL/GenBank/DDBJ databases">
        <authorList>
            <person name="Varghese N."/>
            <person name="Submissions S."/>
        </authorList>
    </citation>
    <scope>NUCLEOTIDE SEQUENCE [LARGE SCALE GENOMIC DNA]</scope>
    <source>
        <strain evidence="6">DSM 45422</strain>
    </source>
</reference>
<feature type="domain" description="N-acetyltransferase" evidence="4">
    <location>
        <begin position="201"/>
        <end position="355"/>
    </location>
</feature>
<dbReference type="GO" id="GO:0016747">
    <property type="term" value="F:acyltransferase activity, transferring groups other than amino-acyl groups"/>
    <property type="evidence" value="ECO:0007669"/>
    <property type="project" value="InterPro"/>
</dbReference>
<keyword evidence="2" id="KW-0012">Acyltransferase</keyword>
<sequence>MLTPAGTRPQESPGNPVDRRGRRPYAARVRHLPVGLTARRLTTDDLPAVAGLLAAAEPVDDTGEHLDVDDLAEWWAADVVDLPSDGRAVCTADGTLVAVAVVLSVRGAREDHRVLLEGRVHPAWRGRGTGRALLDWELHRGAELHRRDHPELPARLTVSVYPGMTPLESLVRRAGFTAERWYADMERPLTGLPEAPAVPGVELVPFARDRDDEVRRAHNAAFTDHHGFGERDAPTWRAWFTGTRAFRPDLSVLALVDGAVAGYVLTYVYDADTRATGVEQAHLGQLGVLRPARGRGIASAAIVAALRAAAAAGCDTAGLQVDTENPTGAFGLYRRLGFTPVRTRVQWACTRPPAT</sequence>
<dbReference type="AlphaFoldDB" id="A0A1H3PI33"/>
<evidence type="ECO:0000256" key="1">
    <source>
        <dbReference type="ARBA" id="ARBA00022679"/>
    </source>
</evidence>
<dbReference type="InterPro" id="IPR000182">
    <property type="entry name" value="GNAT_dom"/>
</dbReference>
<gene>
    <name evidence="5" type="ORF">SAMN05660209_04322</name>
</gene>
<evidence type="ECO:0000256" key="3">
    <source>
        <dbReference type="SAM" id="MobiDB-lite"/>
    </source>
</evidence>
<dbReference type="Gene3D" id="3.40.630.30">
    <property type="match status" value="1"/>
</dbReference>
<dbReference type="InterPro" id="IPR016181">
    <property type="entry name" value="Acyl_CoA_acyltransferase"/>
</dbReference>
<evidence type="ECO:0000313" key="5">
    <source>
        <dbReference type="EMBL" id="SDZ00515.1"/>
    </source>
</evidence>
<dbReference type="SUPFAM" id="SSF55729">
    <property type="entry name" value="Acyl-CoA N-acyltransferases (Nat)"/>
    <property type="match status" value="2"/>
</dbReference>
<keyword evidence="6" id="KW-1185">Reference proteome</keyword>
<name>A0A1H3PI33_9ACTN</name>
<dbReference type="PROSITE" id="PS51186">
    <property type="entry name" value="GNAT"/>
    <property type="match status" value="2"/>
</dbReference>
<dbReference type="EMBL" id="FNOT01000016">
    <property type="protein sequence ID" value="SDZ00515.1"/>
    <property type="molecule type" value="Genomic_DNA"/>
</dbReference>
<protein>
    <submittedName>
        <fullName evidence="5">Acetyltransferase (GNAT) family protein</fullName>
    </submittedName>
</protein>
<organism evidence="5 6">
    <name type="scientific">Geodermatophilus africanus</name>
    <dbReference type="NCBI Taxonomy" id="1137993"/>
    <lineage>
        <taxon>Bacteria</taxon>
        <taxon>Bacillati</taxon>
        <taxon>Actinomycetota</taxon>
        <taxon>Actinomycetes</taxon>
        <taxon>Geodermatophilales</taxon>
        <taxon>Geodermatophilaceae</taxon>
        <taxon>Geodermatophilus</taxon>
    </lineage>
</organism>
<evidence type="ECO:0000313" key="6">
    <source>
        <dbReference type="Proteomes" id="UP000198921"/>
    </source>
</evidence>
<proteinExistence type="predicted"/>
<accession>A0A1H3PI33</accession>
<dbReference type="CDD" id="cd04301">
    <property type="entry name" value="NAT_SF"/>
    <property type="match status" value="1"/>
</dbReference>
<dbReference type="InterPro" id="IPR050832">
    <property type="entry name" value="Bact_Acetyltransf"/>
</dbReference>
<dbReference type="PANTHER" id="PTHR43877">
    <property type="entry name" value="AMINOALKYLPHOSPHONATE N-ACETYLTRANSFERASE-RELATED-RELATED"/>
    <property type="match status" value="1"/>
</dbReference>
<dbReference type="OrthoDB" id="9799092at2"/>
<feature type="domain" description="N-acetyltransferase" evidence="4">
    <location>
        <begin position="36"/>
        <end position="199"/>
    </location>
</feature>
<dbReference type="STRING" id="1137993.SAMN05660209_04322"/>
<dbReference type="Pfam" id="PF00583">
    <property type="entry name" value="Acetyltransf_1"/>
    <property type="match status" value="2"/>
</dbReference>
<feature type="region of interest" description="Disordered" evidence="3">
    <location>
        <begin position="1"/>
        <end position="24"/>
    </location>
</feature>
<evidence type="ECO:0000256" key="2">
    <source>
        <dbReference type="ARBA" id="ARBA00023315"/>
    </source>
</evidence>
<keyword evidence="1 5" id="KW-0808">Transferase</keyword>
<dbReference type="Proteomes" id="UP000198921">
    <property type="component" value="Unassembled WGS sequence"/>
</dbReference>